<dbReference type="AlphaFoldDB" id="A0AAD6ZV07"/>
<comment type="caution">
    <text evidence="1">The sequence shown here is derived from an EMBL/GenBank/DDBJ whole genome shotgun (WGS) entry which is preliminary data.</text>
</comment>
<sequence length="140" mass="15268">MRRSDGLQVCKAAWNLLTFAGQVGGAAGYGGYNNAVAVHRGNARTGTVATKHVIVSATSAVYCYLSIDCLPRRRMDIFPLDYKFLVAFGRNQEGIQQDASFPSAEYSTANSDSSIPSTDIRAWKSLRRTTVRKCRVLSLG</sequence>
<protein>
    <submittedName>
        <fullName evidence="1">Uncharacterized protein</fullName>
    </submittedName>
</protein>
<accession>A0AAD6ZV07</accession>
<keyword evidence="2" id="KW-1185">Reference proteome</keyword>
<proteinExistence type="predicted"/>
<name>A0AAD6ZV07_9AGAR</name>
<gene>
    <name evidence="1" type="ORF">DFH08DRAFT_875034</name>
</gene>
<reference evidence="1" key="1">
    <citation type="submission" date="2023-03" db="EMBL/GenBank/DDBJ databases">
        <title>Massive genome expansion in bonnet fungi (Mycena s.s.) driven by repeated elements and novel gene families across ecological guilds.</title>
        <authorList>
            <consortium name="Lawrence Berkeley National Laboratory"/>
            <person name="Harder C.B."/>
            <person name="Miyauchi S."/>
            <person name="Viragh M."/>
            <person name="Kuo A."/>
            <person name="Thoen E."/>
            <person name="Andreopoulos B."/>
            <person name="Lu D."/>
            <person name="Skrede I."/>
            <person name="Drula E."/>
            <person name="Henrissat B."/>
            <person name="Morin E."/>
            <person name="Kohler A."/>
            <person name="Barry K."/>
            <person name="LaButti K."/>
            <person name="Morin E."/>
            <person name="Salamov A."/>
            <person name="Lipzen A."/>
            <person name="Mereny Z."/>
            <person name="Hegedus B."/>
            <person name="Baldrian P."/>
            <person name="Stursova M."/>
            <person name="Weitz H."/>
            <person name="Taylor A."/>
            <person name="Grigoriev I.V."/>
            <person name="Nagy L.G."/>
            <person name="Martin F."/>
            <person name="Kauserud H."/>
        </authorList>
    </citation>
    <scope>NUCLEOTIDE SEQUENCE</scope>
    <source>
        <strain evidence="1">CBHHK002</strain>
    </source>
</reference>
<organism evidence="1 2">
    <name type="scientific">Mycena albidolilacea</name>
    <dbReference type="NCBI Taxonomy" id="1033008"/>
    <lineage>
        <taxon>Eukaryota</taxon>
        <taxon>Fungi</taxon>
        <taxon>Dikarya</taxon>
        <taxon>Basidiomycota</taxon>
        <taxon>Agaricomycotina</taxon>
        <taxon>Agaricomycetes</taxon>
        <taxon>Agaricomycetidae</taxon>
        <taxon>Agaricales</taxon>
        <taxon>Marasmiineae</taxon>
        <taxon>Mycenaceae</taxon>
        <taxon>Mycena</taxon>
    </lineage>
</organism>
<dbReference type="EMBL" id="JARIHO010000026">
    <property type="protein sequence ID" value="KAJ7340694.1"/>
    <property type="molecule type" value="Genomic_DNA"/>
</dbReference>
<dbReference type="Proteomes" id="UP001218218">
    <property type="component" value="Unassembled WGS sequence"/>
</dbReference>
<evidence type="ECO:0000313" key="1">
    <source>
        <dbReference type="EMBL" id="KAJ7340694.1"/>
    </source>
</evidence>
<evidence type="ECO:0000313" key="2">
    <source>
        <dbReference type="Proteomes" id="UP001218218"/>
    </source>
</evidence>